<dbReference type="OrthoDB" id="1848142at2"/>
<dbReference type="STRING" id="120956.SAMN05421791_10276"/>
<gene>
    <name evidence="1" type="ORF">SAMN05421791_10276</name>
</gene>
<evidence type="ECO:0000313" key="1">
    <source>
        <dbReference type="EMBL" id="SDF97427.1"/>
    </source>
</evidence>
<proteinExistence type="predicted"/>
<protein>
    <recommendedName>
        <fullName evidence="3">SprT-like family protein</fullName>
    </recommendedName>
</protein>
<reference evidence="1 2" key="1">
    <citation type="submission" date="2016-10" db="EMBL/GenBank/DDBJ databases">
        <authorList>
            <person name="de Groot N.N."/>
        </authorList>
    </citation>
    <scope>NUCLEOTIDE SEQUENCE [LARGE SCALE GENOMIC DNA]</scope>
    <source>
        <strain evidence="1 2">ATCC BAA-466</strain>
    </source>
</reference>
<dbReference type="AlphaFoldDB" id="A0A1G7QFU6"/>
<accession>A0A1G7QFU6</accession>
<dbReference type="Proteomes" id="UP000199708">
    <property type="component" value="Unassembled WGS sequence"/>
</dbReference>
<dbReference type="EMBL" id="FNCK01000002">
    <property type="protein sequence ID" value="SDF97427.1"/>
    <property type="molecule type" value="Genomic_DNA"/>
</dbReference>
<evidence type="ECO:0008006" key="3">
    <source>
        <dbReference type="Google" id="ProtNLM"/>
    </source>
</evidence>
<dbReference type="Gene3D" id="3.30.2010.10">
    <property type="entry name" value="Metalloproteases ('zincins'), catalytic domain"/>
    <property type="match status" value="1"/>
</dbReference>
<name>A0A1G7QFU6_9LACT</name>
<keyword evidence="2" id="KW-1185">Reference proteome</keyword>
<evidence type="ECO:0000313" key="2">
    <source>
        <dbReference type="Proteomes" id="UP000199708"/>
    </source>
</evidence>
<organism evidence="1 2">
    <name type="scientific">Facklamia miroungae</name>
    <dbReference type="NCBI Taxonomy" id="120956"/>
    <lineage>
        <taxon>Bacteria</taxon>
        <taxon>Bacillati</taxon>
        <taxon>Bacillota</taxon>
        <taxon>Bacilli</taxon>
        <taxon>Lactobacillales</taxon>
        <taxon>Aerococcaceae</taxon>
        <taxon>Facklamia</taxon>
    </lineage>
</organism>
<dbReference type="RefSeq" id="WP_090289169.1">
    <property type="nucleotide sequence ID" value="NZ_FNCK01000002.1"/>
</dbReference>
<sequence length="154" mass="17889">MNPIALEPLLEKWTQKLRISPEWSVRLELVDDSNFKKTGDIKIDCTDKKAVLLLNVHNPMDEKNIEEIIVHELMHLKMYPLDQVTESLIKSNFEVGSAGYNFAYRTFFENLEVTVEELAKCFLLEYGENKEISFGRCNNLPTFNDLFKGLDNLE</sequence>